<dbReference type="Proteomes" id="UP001327560">
    <property type="component" value="Chromosome 3"/>
</dbReference>
<feature type="domain" description="Neprosin PEP catalytic" evidence="2">
    <location>
        <begin position="157"/>
        <end position="409"/>
    </location>
</feature>
<reference evidence="3 4" key="1">
    <citation type="submission" date="2023-10" db="EMBL/GenBank/DDBJ databases">
        <title>Chromosome-scale genome assembly provides insights into flower coloration mechanisms of Canna indica.</title>
        <authorList>
            <person name="Li C."/>
        </authorList>
    </citation>
    <scope>NUCLEOTIDE SEQUENCE [LARGE SCALE GENOMIC DNA]</scope>
    <source>
        <tissue evidence="3">Flower</tissue>
    </source>
</reference>
<keyword evidence="4" id="KW-1185">Reference proteome</keyword>
<organism evidence="3 4">
    <name type="scientific">Canna indica</name>
    <name type="common">Indian-shot</name>
    <dbReference type="NCBI Taxonomy" id="4628"/>
    <lineage>
        <taxon>Eukaryota</taxon>
        <taxon>Viridiplantae</taxon>
        <taxon>Streptophyta</taxon>
        <taxon>Embryophyta</taxon>
        <taxon>Tracheophyta</taxon>
        <taxon>Spermatophyta</taxon>
        <taxon>Magnoliopsida</taxon>
        <taxon>Liliopsida</taxon>
        <taxon>Zingiberales</taxon>
        <taxon>Cannaceae</taxon>
        <taxon>Canna</taxon>
    </lineage>
</organism>
<dbReference type="InterPro" id="IPR004314">
    <property type="entry name" value="Neprosin"/>
</dbReference>
<sequence length="409" mass="45388">MALQGHCRPHLLLVLTLIIVGALAGLSNAARNTSTMTSKELKMIRARLRNLNKPPLKSIQSPDGDIIDCIPFHLQPAFDHPMLKDLKLPLDPPERPKGNESAPVNDMANEAGQLWTISGETCPEGTVAIRRTKEEDILRAPSVERFGKKPAVKAGILALTESREHSVAYVKGEKYYGAKASINVWRPLVIPSDLFSLAQIWIMSLDHTNVIEVGWSVFPELYGDNSPRLTTYWTSDNFQKTGCWNLLCPGFVQTSQFVSFGAALSPISSYDGDQYEVTIEVIKLKADGNWWLFYETERIGYWPSSLFTSLAGHADDIQFGGLVASNVESGGSHTTSQMGNGHFPSEDFKRAAYFRHLGVITSSERPEYGLPDLPVLAQKPNCYDIKADKSNDWGNYFYYGGPGKNERCP</sequence>
<dbReference type="PROSITE" id="PS52045">
    <property type="entry name" value="NEPROSIN_PEP_CD"/>
    <property type="match status" value="1"/>
</dbReference>
<protein>
    <recommendedName>
        <fullName evidence="2">Neprosin PEP catalytic domain-containing protein</fullName>
    </recommendedName>
</protein>
<name>A0AAQ3Q827_9LILI</name>
<dbReference type="Pfam" id="PF14365">
    <property type="entry name" value="Neprosin_AP"/>
    <property type="match status" value="1"/>
</dbReference>
<evidence type="ECO:0000313" key="4">
    <source>
        <dbReference type="Proteomes" id="UP001327560"/>
    </source>
</evidence>
<feature type="signal peptide" evidence="1">
    <location>
        <begin position="1"/>
        <end position="24"/>
    </location>
</feature>
<evidence type="ECO:0000259" key="2">
    <source>
        <dbReference type="PROSITE" id="PS52045"/>
    </source>
</evidence>
<dbReference type="Pfam" id="PF03080">
    <property type="entry name" value="Neprosin"/>
    <property type="match status" value="1"/>
</dbReference>
<proteinExistence type="predicted"/>
<gene>
    <name evidence="3" type="ORF">Cni_G08607</name>
</gene>
<dbReference type="Gene3D" id="3.90.1320.10">
    <property type="entry name" value="Outer-capsid protein sigma 3, large lobe"/>
    <property type="match status" value="1"/>
</dbReference>
<feature type="chain" id="PRO_5042928847" description="Neprosin PEP catalytic domain-containing protein" evidence="1">
    <location>
        <begin position="25"/>
        <end position="409"/>
    </location>
</feature>
<dbReference type="EMBL" id="CP136892">
    <property type="protein sequence ID" value="WOK99895.1"/>
    <property type="molecule type" value="Genomic_DNA"/>
</dbReference>
<dbReference type="InterPro" id="IPR053168">
    <property type="entry name" value="Glutamic_endopeptidase"/>
</dbReference>
<dbReference type="PANTHER" id="PTHR31589">
    <property type="entry name" value="PROTEIN, PUTATIVE (DUF239)-RELATED-RELATED"/>
    <property type="match status" value="1"/>
</dbReference>
<dbReference type="InterPro" id="IPR025521">
    <property type="entry name" value="Neprosin_propep"/>
</dbReference>
<evidence type="ECO:0000256" key="1">
    <source>
        <dbReference type="SAM" id="SignalP"/>
    </source>
</evidence>
<dbReference type="PANTHER" id="PTHR31589:SF110">
    <property type="entry name" value="PROTEIN, PUTATIVE (DUF239)-RELATED"/>
    <property type="match status" value="1"/>
</dbReference>
<keyword evidence="1" id="KW-0732">Signal</keyword>
<dbReference type="AlphaFoldDB" id="A0AAQ3Q827"/>
<evidence type="ECO:0000313" key="3">
    <source>
        <dbReference type="EMBL" id="WOK99895.1"/>
    </source>
</evidence>
<accession>A0AAQ3Q827</accession>